<dbReference type="NCBIfam" id="NF011984">
    <property type="entry name" value="PRK15446.1-5"/>
    <property type="match status" value="1"/>
</dbReference>
<proteinExistence type="predicted"/>
<dbReference type="InterPro" id="IPR011059">
    <property type="entry name" value="Metal-dep_hydrolase_composite"/>
</dbReference>
<organism evidence="2 3">
    <name type="scientific">Acidithiobacillus marinus</name>
    <dbReference type="NCBI Taxonomy" id="187490"/>
    <lineage>
        <taxon>Bacteria</taxon>
        <taxon>Pseudomonadati</taxon>
        <taxon>Pseudomonadota</taxon>
        <taxon>Acidithiobacillia</taxon>
        <taxon>Acidithiobacillales</taxon>
        <taxon>Acidithiobacillaceae</taxon>
        <taxon>Acidithiobacillus</taxon>
    </lineage>
</organism>
<evidence type="ECO:0000259" key="1">
    <source>
        <dbReference type="Pfam" id="PF07969"/>
    </source>
</evidence>
<dbReference type="AlphaFoldDB" id="A0A2I1DMP7"/>
<dbReference type="FunCoup" id="A0A2I1DMP7">
    <property type="interactions" value="15"/>
</dbReference>
<evidence type="ECO:0000313" key="2">
    <source>
        <dbReference type="EMBL" id="PKY11151.1"/>
    </source>
</evidence>
<dbReference type="NCBIfam" id="TIGR02318">
    <property type="entry name" value="phosphono_phnM"/>
    <property type="match status" value="1"/>
</dbReference>
<dbReference type="InParanoid" id="A0A2I1DMP7"/>
<dbReference type="Gene3D" id="3.20.20.140">
    <property type="entry name" value="Metal-dependent hydrolases"/>
    <property type="match status" value="2"/>
</dbReference>
<dbReference type="Gene3D" id="2.30.40.10">
    <property type="entry name" value="Urease, subunit C, domain 1"/>
    <property type="match status" value="1"/>
</dbReference>
<dbReference type="NCBIfam" id="NF011990">
    <property type="entry name" value="PRK15446.2-6"/>
    <property type="match status" value="1"/>
</dbReference>
<dbReference type="PANTHER" id="PTHR43135:SF3">
    <property type="entry name" value="ALPHA-D-RIBOSE 1-METHYLPHOSPHONATE 5-TRIPHOSPHATE DIPHOSPHATASE"/>
    <property type="match status" value="1"/>
</dbReference>
<dbReference type="InterPro" id="IPR051781">
    <property type="entry name" value="Metallo-dep_Hydrolase"/>
</dbReference>
<dbReference type="OrthoDB" id="9785413at2"/>
<evidence type="ECO:0000313" key="3">
    <source>
        <dbReference type="Proteomes" id="UP000234329"/>
    </source>
</evidence>
<accession>A0A2I1DMP7</accession>
<gene>
    <name evidence="2" type="ORF">B1757_06090</name>
</gene>
<dbReference type="NCBIfam" id="NF011987">
    <property type="entry name" value="PRK15446.2-3"/>
    <property type="match status" value="1"/>
</dbReference>
<dbReference type="GO" id="GO:0016810">
    <property type="term" value="F:hydrolase activity, acting on carbon-nitrogen (but not peptide) bonds"/>
    <property type="evidence" value="ECO:0007669"/>
    <property type="project" value="InterPro"/>
</dbReference>
<dbReference type="GO" id="GO:0019700">
    <property type="term" value="P:organic phosphonate catabolic process"/>
    <property type="evidence" value="ECO:0007669"/>
    <property type="project" value="InterPro"/>
</dbReference>
<dbReference type="PANTHER" id="PTHR43135">
    <property type="entry name" value="ALPHA-D-RIBOSE 1-METHYLPHOSPHONATE 5-TRIPHOSPHATE DIPHOSPHATASE"/>
    <property type="match status" value="1"/>
</dbReference>
<comment type="caution">
    <text evidence="2">The sequence shown here is derived from an EMBL/GenBank/DDBJ whole genome shotgun (WGS) entry which is preliminary data.</text>
</comment>
<reference evidence="2 3" key="1">
    <citation type="submission" date="2017-03" db="EMBL/GenBank/DDBJ databases">
        <title>Draft genime sequence of the acidophilic sulfur-oxidizing bacterium Acidithiobacillus sp. SH, isolated from seawater.</title>
        <authorList>
            <person name="Sharmin S."/>
            <person name="Tokuhisa M."/>
            <person name="Kanao T."/>
            <person name="Kamimura K."/>
        </authorList>
    </citation>
    <scope>NUCLEOTIDE SEQUENCE [LARGE SCALE GENOMIC DNA]</scope>
    <source>
        <strain evidence="2 3">SH</strain>
    </source>
</reference>
<dbReference type="InterPro" id="IPR032466">
    <property type="entry name" value="Metal_Hydrolase"/>
</dbReference>
<dbReference type="Pfam" id="PF07969">
    <property type="entry name" value="Amidohydro_3"/>
    <property type="match status" value="1"/>
</dbReference>
<dbReference type="Proteomes" id="UP000234329">
    <property type="component" value="Unassembled WGS sequence"/>
</dbReference>
<feature type="domain" description="Amidohydrolase 3" evidence="1">
    <location>
        <begin position="225"/>
        <end position="382"/>
    </location>
</feature>
<dbReference type="SUPFAM" id="SSF51556">
    <property type="entry name" value="Metallo-dependent hydrolases"/>
    <property type="match status" value="1"/>
</dbReference>
<dbReference type="InterPro" id="IPR013108">
    <property type="entry name" value="Amidohydro_3"/>
</dbReference>
<sequence length="385" mass="41956">MKTLSFSNFRMVLADRIVHGALELDEHGTIVALDEDPHPRPGSEDGQGDWLLPGLVDVHTDNLERQVQPRSNVRWPSRSAFLAHDSQCAAAGITTVADALCVGDAGFESQRIQTLRDAIVDLTFLEKQGLLRSDHVLHLRCELPTPNMQALFETAMAQAPVHMISLMDHTPGVGQHANLDKFRESRRGDGYSEAELEQMIQESQQRRETYSEKNRHYLLHALQEMADRQGTHLQIASHDDRTAEEIQRNAKDGIRIAEFPVSMEAAQEAGRLGMATVAGAPNVVRGGSHSGNVAVKDLVAAGLVQVLASDYVPHALLEAAFALTRMGLTDLPGALRMVSLAPAQMLGLEDRGAIAVGLRGDLLRVGSAADLPHLRAVWKAGERIA</sequence>
<dbReference type="PIRSF" id="PIRSF038971">
    <property type="entry name" value="PhnM"/>
    <property type="match status" value="1"/>
</dbReference>
<dbReference type="EMBL" id="MXAV01000024">
    <property type="protein sequence ID" value="PKY11151.1"/>
    <property type="molecule type" value="Genomic_DNA"/>
</dbReference>
<keyword evidence="3" id="KW-1185">Reference proteome</keyword>
<name>A0A2I1DMP7_9PROT</name>
<dbReference type="InterPro" id="IPR012696">
    <property type="entry name" value="PhnM"/>
</dbReference>
<dbReference type="RefSeq" id="WP_101537478.1">
    <property type="nucleotide sequence ID" value="NZ_MXAV01000024.1"/>
</dbReference>
<protein>
    <submittedName>
        <fullName evidence="2">Phosphonate metabolism protein PhnM</fullName>
    </submittedName>
</protein>